<proteinExistence type="predicted"/>
<protein>
    <submittedName>
        <fullName evidence="1">Uncharacterized protein</fullName>
    </submittedName>
</protein>
<dbReference type="AlphaFoldDB" id="A0A8H3DTW2"/>
<gene>
    <name evidence="1" type="ORF">RDB_LOCUS186886</name>
</gene>
<evidence type="ECO:0000313" key="2">
    <source>
        <dbReference type="Proteomes" id="UP000663843"/>
    </source>
</evidence>
<comment type="caution">
    <text evidence="1">The sequence shown here is derived from an EMBL/GenBank/DDBJ whole genome shotgun (WGS) entry which is preliminary data.</text>
</comment>
<accession>A0A8H3DTW2</accession>
<dbReference type="Proteomes" id="UP000663843">
    <property type="component" value="Unassembled WGS sequence"/>
</dbReference>
<dbReference type="EMBL" id="CAJMWT010008936">
    <property type="protein sequence ID" value="CAE6536125.1"/>
    <property type="molecule type" value="Genomic_DNA"/>
</dbReference>
<name>A0A8H3DTW2_9AGAM</name>
<reference evidence="1" key="1">
    <citation type="submission" date="2021-01" db="EMBL/GenBank/DDBJ databases">
        <authorList>
            <person name="Kaushik A."/>
        </authorList>
    </citation>
    <scope>NUCLEOTIDE SEQUENCE</scope>
    <source>
        <strain evidence="1">AG2-2IIIB</strain>
    </source>
</reference>
<organism evidence="1 2">
    <name type="scientific">Rhizoctonia solani</name>
    <dbReference type="NCBI Taxonomy" id="456999"/>
    <lineage>
        <taxon>Eukaryota</taxon>
        <taxon>Fungi</taxon>
        <taxon>Dikarya</taxon>
        <taxon>Basidiomycota</taxon>
        <taxon>Agaricomycotina</taxon>
        <taxon>Agaricomycetes</taxon>
        <taxon>Cantharellales</taxon>
        <taxon>Ceratobasidiaceae</taxon>
        <taxon>Rhizoctonia</taxon>
    </lineage>
</organism>
<evidence type="ECO:0000313" key="1">
    <source>
        <dbReference type="EMBL" id="CAE6536125.1"/>
    </source>
</evidence>
<sequence length="439" mass="49465">MTFLAFLRELVMSYRIFYYLWDVVVGQTHTRLGDIIDSIPPPRRTLPFEIIECIIDEAVTPDSNSALIPLDNSSFQPLVVPKSPFGDIRGLSSTSRWIRSRVLARWFKILVVRETDDWDIVAKMRICAHIMSSRPTPTSGAASTLQCTVRVCGQRRIHAISKPSHCGYRRTQRFRSSCSKPGVFMRFPNLHTAVIDAHNDFVLHARNPGNDAQSIGHYRLVAPQLPNTLRRLWITNAHGPDVRVIQNACVQCPQLEDLLIDRCTLFSPRLLPQPENEIQTTHAGDRESPGCHFWNNFPNDHDAYFASIGVTDYAHSLAAELRPLKHLKHLHMGLYLTPTEALAAHRTHHSDLRIHGSLWDPVCQSCLNEFGSETQEAEESASTALGYEIPNLEEVSWSSFYSVKKAGRSTFKIKHQPNGEVVCRKQTDKSATGDPATGN</sequence>